<dbReference type="Proteomes" id="UP000838686">
    <property type="component" value="Unassembled WGS sequence"/>
</dbReference>
<proteinExistence type="predicted"/>
<dbReference type="PANTHER" id="PTHR37812">
    <property type="entry name" value="MU-LIKE PROPHAGE FLUMU PROTEIN C"/>
    <property type="match status" value="1"/>
</dbReference>
<evidence type="ECO:0008006" key="3">
    <source>
        <dbReference type="Google" id="ProtNLM"/>
    </source>
</evidence>
<gene>
    <name evidence="1" type="ORF">PAECIP111893_01671</name>
</gene>
<comment type="caution">
    <text evidence="1">The sequence shown here is derived from an EMBL/GenBank/DDBJ whole genome shotgun (WGS) entry which is preliminary data.</text>
</comment>
<dbReference type="Gene3D" id="1.10.10.60">
    <property type="entry name" value="Homeodomain-like"/>
    <property type="match status" value="1"/>
</dbReference>
<dbReference type="InterPro" id="IPR049739">
    <property type="entry name" value="YraL-like"/>
</dbReference>
<sequence length="95" mass="10921">MKKYVNAKDILPAQLVEEIQRYVDGTHLYIPQKLRKSWGSESGARQQLEIRNLEIQVSFQSGIGIEVLAPKYGLSEERIRSIVYAKTKGTRQDKE</sequence>
<accession>A0ABN8G6J6</accession>
<dbReference type="InterPro" id="IPR009057">
    <property type="entry name" value="Homeodomain-like_sf"/>
</dbReference>
<evidence type="ECO:0000313" key="1">
    <source>
        <dbReference type="EMBL" id="CAH1201608.1"/>
    </source>
</evidence>
<dbReference type="NCBIfam" id="NF040785">
    <property type="entry name" value="CD3324_fam"/>
    <property type="match status" value="1"/>
</dbReference>
<organism evidence="1 2">
    <name type="scientific">Paenibacillus plantiphilus</name>
    <dbReference type="NCBI Taxonomy" id="2905650"/>
    <lineage>
        <taxon>Bacteria</taxon>
        <taxon>Bacillati</taxon>
        <taxon>Bacillota</taxon>
        <taxon>Bacilli</taxon>
        <taxon>Bacillales</taxon>
        <taxon>Paenibacillaceae</taxon>
        <taxon>Paenibacillus</taxon>
    </lineage>
</organism>
<dbReference type="PANTHER" id="PTHR37812:SF1">
    <property type="entry name" value="MU-LIKE PROPHAGE FLUMU PROTEIN C"/>
    <property type="match status" value="1"/>
</dbReference>
<evidence type="ECO:0000313" key="2">
    <source>
        <dbReference type="Proteomes" id="UP000838686"/>
    </source>
</evidence>
<name>A0ABN8G6J6_9BACL</name>
<dbReference type="SUPFAM" id="SSF46689">
    <property type="entry name" value="Homeodomain-like"/>
    <property type="match status" value="1"/>
</dbReference>
<dbReference type="InterPro" id="IPR052411">
    <property type="entry name" value="c-mor_Regulatory_Protein"/>
</dbReference>
<dbReference type="RefSeq" id="WP_236340011.1">
    <property type="nucleotide sequence ID" value="NZ_CAKMMF010000007.1"/>
</dbReference>
<dbReference type="EMBL" id="CAKMMF010000007">
    <property type="protein sequence ID" value="CAH1201608.1"/>
    <property type="molecule type" value="Genomic_DNA"/>
</dbReference>
<keyword evidence="2" id="KW-1185">Reference proteome</keyword>
<reference evidence="1" key="1">
    <citation type="submission" date="2022-01" db="EMBL/GenBank/DDBJ databases">
        <authorList>
            <person name="Criscuolo A."/>
        </authorList>
    </citation>
    <scope>NUCLEOTIDE SEQUENCE</scope>
    <source>
        <strain evidence="1">CIP111893</strain>
    </source>
</reference>
<protein>
    <recommendedName>
        <fullName evidence="3">Mor transcription activator domain-containing protein</fullName>
    </recommendedName>
</protein>